<dbReference type="EMBL" id="QRTC01000051">
    <property type="protein sequence ID" value="RGQ36795.1"/>
    <property type="molecule type" value="Genomic_DNA"/>
</dbReference>
<dbReference type="GO" id="GO:0006355">
    <property type="term" value="P:regulation of DNA-templated transcription"/>
    <property type="evidence" value="ECO:0007669"/>
    <property type="project" value="InterPro"/>
</dbReference>
<gene>
    <name evidence="2" type="ORF">DWY99_11130</name>
</gene>
<comment type="caution">
    <text evidence="2">The sequence shown here is derived from an EMBL/GenBank/DDBJ whole genome shotgun (WGS) entry which is preliminary data.</text>
</comment>
<dbReference type="InterPro" id="IPR014710">
    <property type="entry name" value="RmlC-like_jellyroll"/>
</dbReference>
<evidence type="ECO:0000313" key="2">
    <source>
        <dbReference type="EMBL" id="RGQ36795.1"/>
    </source>
</evidence>
<name>A0A412AVG3_9FIRM</name>
<accession>A0A412AVG3</accession>
<dbReference type="PROSITE" id="PS51063">
    <property type="entry name" value="HTH_CRP_2"/>
    <property type="match status" value="1"/>
</dbReference>
<organism evidence="2 3">
    <name type="scientific">[Clostridium] leptum</name>
    <dbReference type="NCBI Taxonomy" id="1535"/>
    <lineage>
        <taxon>Bacteria</taxon>
        <taxon>Bacillati</taxon>
        <taxon>Bacillota</taxon>
        <taxon>Clostridia</taxon>
        <taxon>Eubacteriales</taxon>
        <taxon>Oscillospiraceae</taxon>
        <taxon>Oscillospiraceae incertae sedis</taxon>
    </lineage>
</organism>
<dbReference type="Gene3D" id="2.60.120.10">
    <property type="entry name" value="Jelly Rolls"/>
    <property type="match status" value="1"/>
</dbReference>
<dbReference type="Proteomes" id="UP000284751">
    <property type="component" value="Unassembled WGS sequence"/>
</dbReference>
<dbReference type="GO" id="GO:0003677">
    <property type="term" value="F:DNA binding"/>
    <property type="evidence" value="ECO:0007669"/>
    <property type="project" value="InterPro"/>
</dbReference>
<protein>
    <submittedName>
        <fullName evidence="2">Crp/Fnr family transcriptional regulator</fullName>
    </submittedName>
</protein>
<proteinExistence type="predicted"/>
<sequence length="82" mass="9392">MGHLSKRTLKEKVLSYLTGQAKQHNSRSFTIPFNRQKMADYLAADRSALSAVLGKLKNEGILDFQRNRFTIQKNLLIKKKGE</sequence>
<dbReference type="InterPro" id="IPR036390">
    <property type="entry name" value="WH_DNA-bd_sf"/>
</dbReference>
<evidence type="ECO:0000259" key="1">
    <source>
        <dbReference type="PROSITE" id="PS51063"/>
    </source>
</evidence>
<dbReference type="SUPFAM" id="SSF46785">
    <property type="entry name" value="Winged helix' DNA-binding domain"/>
    <property type="match status" value="1"/>
</dbReference>
<evidence type="ECO:0000313" key="3">
    <source>
        <dbReference type="Proteomes" id="UP000284751"/>
    </source>
</evidence>
<dbReference type="InterPro" id="IPR012318">
    <property type="entry name" value="HTH_CRP"/>
</dbReference>
<dbReference type="Pfam" id="PF13545">
    <property type="entry name" value="HTH_Crp_2"/>
    <property type="match status" value="1"/>
</dbReference>
<feature type="domain" description="HTH crp-type" evidence="1">
    <location>
        <begin position="7"/>
        <end position="75"/>
    </location>
</feature>
<dbReference type="AlphaFoldDB" id="A0A412AVG3"/>
<reference evidence="2 3" key="1">
    <citation type="submission" date="2018-08" db="EMBL/GenBank/DDBJ databases">
        <title>A genome reference for cultivated species of the human gut microbiota.</title>
        <authorList>
            <person name="Zou Y."/>
            <person name="Xue W."/>
            <person name="Luo G."/>
        </authorList>
    </citation>
    <scope>NUCLEOTIDE SEQUENCE [LARGE SCALE GENOMIC DNA]</scope>
    <source>
        <strain evidence="2 3">AF28-26</strain>
    </source>
</reference>